<keyword evidence="6" id="KW-0732">Signal</keyword>
<protein>
    <submittedName>
        <fullName evidence="9">Uncharacterized protein</fullName>
    </submittedName>
</protein>
<dbReference type="GO" id="GO:0005230">
    <property type="term" value="F:extracellular ligand-gated monoatomic ion channel activity"/>
    <property type="evidence" value="ECO:0007669"/>
    <property type="project" value="InterPro"/>
</dbReference>
<organism evidence="9 10">
    <name type="scientific">Patella caerulea</name>
    <name type="common">Rayed Mediterranean limpet</name>
    <dbReference type="NCBI Taxonomy" id="87958"/>
    <lineage>
        <taxon>Eukaryota</taxon>
        <taxon>Metazoa</taxon>
        <taxon>Spiralia</taxon>
        <taxon>Lophotrochozoa</taxon>
        <taxon>Mollusca</taxon>
        <taxon>Gastropoda</taxon>
        <taxon>Patellogastropoda</taxon>
        <taxon>Patelloidea</taxon>
        <taxon>Patellidae</taxon>
        <taxon>Patella</taxon>
    </lineage>
</organism>
<evidence type="ECO:0000256" key="4">
    <source>
        <dbReference type="ARBA" id="ARBA00023136"/>
    </source>
</evidence>
<feature type="transmembrane region" description="Helical" evidence="5">
    <location>
        <begin position="269"/>
        <end position="286"/>
    </location>
</feature>
<keyword evidence="3 5" id="KW-1133">Transmembrane helix</keyword>
<dbReference type="GO" id="GO:0016020">
    <property type="term" value="C:membrane"/>
    <property type="evidence" value="ECO:0007669"/>
    <property type="project" value="UniProtKB-SubCell"/>
</dbReference>
<comment type="subcellular location">
    <subcellularLocation>
        <location evidence="1">Membrane</location>
        <topology evidence="1">Multi-pass membrane protein</topology>
    </subcellularLocation>
</comment>
<dbReference type="InterPro" id="IPR038050">
    <property type="entry name" value="Neuro_actylchol_rec"/>
</dbReference>
<evidence type="ECO:0000259" key="8">
    <source>
        <dbReference type="Pfam" id="PF02932"/>
    </source>
</evidence>
<dbReference type="InterPro" id="IPR006029">
    <property type="entry name" value="Neurotrans-gated_channel_TM"/>
</dbReference>
<feature type="domain" description="Neurotransmitter-gated ion-channel ligand-binding" evidence="7">
    <location>
        <begin position="31"/>
        <end position="221"/>
    </location>
</feature>
<name>A0AAN8G2I7_PATCE</name>
<feature type="chain" id="PRO_5042834232" evidence="6">
    <location>
        <begin position="25"/>
        <end position="403"/>
    </location>
</feature>
<dbReference type="InterPro" id="IPR036734">
    <property type="entry name" value="Neur_chan_lig-bd_sf"/>
</dbReference>
<dbReference type="Gene3D" id="2.70.170.10">
    <property type="entry name" value="Neurotransmitter-gated ion-channel ligand-binding domain"/>
    <property type="match status" value="1"/>
</dbReference>
<dbReference type="InterPro" id="IPR018000">
    <property type="entry name" value="Neurotransmitter_ion_chnl_CS"/>
</dbReference>
<evidence type="ECO:0000259" key="7">
    <source>
        <dbReference type="Pfam" id="PF02931"/>
    </source>
</evidence>
<dbReference type="CDD" id="cd19051">
    <property type="entry name" value="LGIC_TM_cation"/>
    <property type="match status" value="1"/>
</dbReference>
<dbReference type="Pfam" id="PF02931">
    <property type="entry name" value="Neur_chan_LBD"/>
    <property type="match status" value="1"/>
</dbReference>
<comment type="caution">
    <text evidence="9">The sequence shown here is derived from an EMBL/GenBank/DDBJ whole genome shotgun (WGS) entry which is preliminary data.</text>
</comment>
<feature type="domain" description="Neurotransmitter-gated ion-channel transmembrane" evidence="8">
    <location>
        <begin position="244"/>
        <end position="351"/>
    </location>
</feature>
<dbReference type="CDD" id="cd18989">
    <property type="entry name" value="LGIC_ECD_cation"/>
    <property type="match status" value="1"/>
</dbReference>
<sequence length="403" mass="46424">MNCVSRLFGLTILYSLFITHGILATSTDDLSRLHDHLTKRNPRKLRPVVNTSEPLFVYIDFYLLKIIELDEVKQNLHISVIFNISWKDELLTWTEEEFGGIKSYVPTNDILWLPALSCFKYAVKMNIFEDNWYGARVYSDGQVVWRVQKSLNFICGLNMQYFPNDDQSCPLLFYTLGYYSGEVVLVSNSQEADYKLFNFDNGEWKLNGIDLFTELYQTDATFWVVLFKVHIKLYRLHIFYFLNMIIPILMLSFLNLFTFCLPDSCGEKISFSLTVLLSETVFLSTIRESLPASSLNIAYIALYMTGLLVISCLISIASIVLLYVRHHRKEKPSIKEPRNETRVPDVFKSAKISPLPSEHSPNDKTRSCCAGFSCSLDMILFLIFFSAWALTTTVFIAIIMNKG</sequence>
<evidence type="ECO:0000256" key="5">
    <source>
        <dbReference type="SAM" id="Phobius"/>
    </source>
</evidence>
<reference evidence="9 10" key="1">
    <citation type="submission" date="2024-01" db="EMBL/GenBank/DDBJ databases">
        <title>The genome of the rayed Mediterranean limpet Patella caerulea (Linnaeus, 1758).</title>
        <authorList>
            <person name="Anh-Thu Weber A."/>
            <person name="Halstead-Nussloch G."/>
        </authorList>
    </citation>
    <scope>NUCLEOTIDE SEQUENCE [LARGE SCALE GENOMIC DNA]</scope>
    <source>
        <strain evidence="9">AATW-2023a</strain>
        <tissue evidence="9">Whole specimen</tissue>
    </source>
</reference>
<dbReference type="GO" id="GO:0004888">
    <property type="term" value="F:transmembrane signaling receptor activity"/>
    <property type="evidence" value="ECO:0007669"/>
    <property type="project" value="InterPro"/>
</dbReference>
<feature type="transmembrane region" description="Helical" evidence="5">
    <location>
        <begin position="379"/>
        <end position="400"/>
    </location>
</feature>
<dbReference type="AlphaFoldDB" id="A0AAN8G2I7"/>
<accession>A0AAN8G2I7</accession>
<dbReference type="InterPro" id="IPR006202">
    <property type="entry name" value="Neur_chan_lig-bd"/>
</dbReference>
<dbReference type="InterPro" id="IPR036719">
    <property type="entry name" value="Neuro-gated_channel_TM_sf"/>
</dbReference>
<keyword evidence="10" id="KW-1185">Reference proteome</keyword>
<evidence type="ECO:0000313" key="10">
    <source>
        <dbReference type="Proteomes" id="UP001347796"/>
    </source>
</evidence>
<evidence type="ECO:0000256" key="6">
    <source>
        <dbReference type="SAM" id="SignalP"/>
    </source>
</evidence>
<feature type="transmembrane region" description="Helical" evidence="5">
    <location>
        <begin position="298"/>
        <end position="324"/>
    </location>
</feature>
<keyword evidence="2 5" id="KW-0812">Transmembrane</keyword>
<dbReference type="Pfam" id="PF02932">
    <property type="entry name" value="Neur_chan_memb"/>
    <property type="match status" value="1"/>
</dbReference>
<dbReference type="Gene3D" id="1.20.58.390">
    <property type="entry name" value="Neurotransmitter-gated ion-channel transmembrane domain"/>
    <property type="match status" value="1"/>
</dbReference>
<evidence type="ECO:0000256" key="2">
    <source>
        <dbReference type="ARBA" id="ARBA00022692"/>
    </source>
</evidence>
<dbReference type="PROSITE" id="PS00236">
    <property type="entry name" value="NEUROTR_ION_CHANNEL"/>
    <property type="match status" value="1"/>
</dbReference>
<evidence type="ECO:0000313" key="9">
    <source>
        <dbReference type="EMBL" id="KAK6169182.1"/>
    </source>
</evidence>
<dbReference type="Proteomes" id="UP001347796">
    <property type="component" value="Unassembled WGS sequence"/>
</dbReference>
<feature type="transmembrane region" description="Helical" evidence="5">
    <location>
        <begin position="238"/>
        <end position="257"/>
    </location>
</feature>
<dbReference type="SUPFAM" id="SSF63712">
    <property type="entry name" value="Nicotinic receptor ligand binding domain-like"/>
    <property type="match status" value="1"/>
</dbReference>
<dbReference type="PANTHER" id="PTHR18945">
    <property type="entry name" value="NEUROTRANSMITTER GATED ION CHANNEL"/>
    <property type="match status" value="1"/>
</dbReference>
<keyword evidence="4 5" id="KW-0472">Membrane</keyword>
<feature type="signal peptide" evidence="6">
    <location>
        <begin position="1"/>
        <end position="24"/>
    </location>
</feature>
<dbReference type="EMBL" id="JAZGQO010000015">
    <property type="protein sequence ID" value="KAK6169182.1"/>
    <property type="molecule type" value="Genomic_DNA"/>
</dbReference>
<dbReference type="SUPFAM" id="SSF90112">
    <property type="entry name" value="Neurotransmitter-gated ion-channel transmembrane pore"/>
    <property type="match status" value="1"/>
</dbReference>
<evidence type="ECO:0000256" key="3">
    <source>
        <dbReference type="ARBA" id="ARBA00022989"/>
    </source>
</evidence>
<gene>
    <name evidence="9" type="ORF">SNE40_020281</name>
</gene>
<evidence type="ECO:0000256" key="1">
    <source>
        <dbReference type="ARBA" id="ARBA00004141"/>
    </source>
</evidence>
<dbReference type="InterPro" id="IPR006201">
    <property type="entry name" value="Neur_channel"/>
</dbReference>
<proteinExistence type="predicted"/>